<accession>A0A5P8E868</accession>
<name>A0A5P8E868_9BACT</name>
<evidence type="ECO:0000256" key="8">
    <source>
        <dbReference type="ARBA" id="ARBA00034617"/>
    </source>
</evidence>
<dbReference type="SUPFAM" id="SSF52540">
    <property type="entry name" value="P-loop containing nucleoside triphosphate hydrolases"/>
    <property type="match status" value="1"/>
</dbReference>
<dbReference type="InterPro" id="IPR012337">
    <property type="entry name" value="RNaseH-like_sf"/>
</dbReference>
<dbReference type="Pfam" id="PF00929">
    <property type="entry name" value="RNase_T"/>
    <property type="match status" value="1"/>
</dbReference>
<evidence type="ECO:0000256" key="5">
    <source>
        <dbReference type="ARBA" id="ARBA00022840"/>
    </source>
</evidence>
<dbReference type="EC" id="5.6.2.4" evidence="9"/>
<keyword evidence="2 12" id="KW-0547">Nucleotide-binding</keyword>
<feature type="binding site" evidence="12">
    <location>
        <begin position="24"/>
        <end position="31"/>
    </location>
    <ligand>
        <name>ATP</name>
        <dbReference type="ChEBI" id="CHEBI:30616"/>
    </ligand>
</feature>
<dbReference type="GO" id="GO:0003677">
    <property type="term" value="F:DNA binding"/>
    <property type="evidence" value="ECO:0007669"/>
    <property type="project" value="UniProtKB-KW"/>
</dbReference>
<dbReference type="Pfam" id="PF13361">
    <property type="entry name" value="UvrD_C"/>
    <property type="match status" value="1"/>
</dbReference>
<evidence type="ECO:0000256" key="12">
    <source>
        <dbReference type="PROSITE-ProRule" id="PRU00560"/>
    </source>
</evidence>
<comment type="catalytic activity">
    <reaction evidence="11">
        <text>ATP + H2O = ADP + phosphate + H(+)</text>
        <dbReference type="Rhea" id="RHEA:13065"/>
        <dbReference type="ChEBI" id="CHEBI:15377"/>
        <dbReference type="ChEBI" id="CHEBI:15378"/>
        <dbReference type="ChEBI" id="CHEBI:30616"/>
        <dbReference type="ChEBI" id="CHEBI:43474"/>
        <dbReference type="ChEBI" id="CHEBI:456216"/>
        <dbReference type="EC" id="5.6.2.4"/>
    </reaction>
</comment>
<dbReference type="Pfam" id="PF00580">
    <property type="entry name" value="UvrD-helicase"/>
    <property type="match status" value="1"/>
</dbReference>
<proteinExistence type="inferred from homology"/>
<organism evidence="14 15">
    <name type="scientific">Pseudoprevotella muciniphila</name>
    <dbReference type="NCBI Taxonomy" id="2133944"/>
    <lineage>
        <taxon>Bacteria</taxon>
        <taxon>Pseudomonadati</taxon>
        <taxon>Bacteroidota</taxon>
        <taxon>Bacteroidia</taxon>
        <taxon>Bacteroidales</taxon>
        <taxon>Prevotellaceae</taxon>
        <taxon>Pseudoprevotella</taxon>
    </lineage>
</organism>
<reference evidence="14 15" key="1">
    <citation type="submission" date="2018-11" db="EMBL/GenBank/DDBJ databases">
        <authorList>
            <person name="Na S.W."/>
            <person name="Baik M."/>
        </authorList>
    </citation>
    <scope>NUCLEOTIDE SEQUENCE [LARGE SCALE GENOMIC DNA]</scope>
    <source>
        <strain evidence="14 15">E39</strain>
    </source>
</reference>
<keyword evidence="15" id="KW-1185">Reference proteome</keyword>
<feature type="domain" description="UvrD-like helicase ATP-binding" evidence="13">
    <location>
        <begin position="3"/>
        <end position="299"/>
    </location>
</feature>
<dbReference type="InterPro" id="IPR036397">
    <property type="entry name" value="RNaseH_sf"/>
</dbReference>
<dbReference type="InterPro" id="IPR000212">
    <property type="entry name" value="DNA_helicase_UvrD/REP"/>
</dbReference>
<dbReference type="PANTHER" id="PTHR11070:SF2">
    <property type="entry name" value="ATP-DEPENDENT DNA HELICASE SRS2"/>
    <property type="match status" value="1"/>
</dbReference>
<dbReference type="Gene3D" id="3.40.50.300">
    <property type="entry name" value="P-loop containing nucleotide triphosphate hydrolases"/>
    <property type="match status" value="3"/>
</dbReference>
<dbReference type="InterPro" id="IPR014016">
    <property type="entry name" value="UvrD-like_ATP-bd"/>
</dbReference>
<gene>
    <name evidence="14" type="ORF">C7Y71_009000</name>
</gene>
<evidence type="ECO:0000256" key="6">
    <source>
        <dbReference type="ARBA" id="ARBA00023125"/>
    </source>
</evidence>
<dbReference type="InterPro" id="IPR014017">
    <property type="entry name" value="DNA_helicase_UvrD-like_C"/>
</dbReference>
<dbReference type="InterPro" id="IPR027417">
    <property type="entry name" value="P-loop_NTPase"/>
</dbReference>
<evidence type="ECO:0000313" key="14">
    <source>
        <dbReference type="EMBL" id="QFQ13138.1"/>
    </source>
</evidence>
<dbReference type="GO" id="GO:0016887">
    <property type="term" value="F:ATP hydrolysis activity"/>
    <property type="evidence" value="ECO:0007669"/>
    <property type="project" value="RHEA"/>
</dbReference>
<dbReference type="PANTHER" id="PTHR11070">
    <property type="entry name" value="UVRD / RECB / PCRA DNA HELICASE FAMILY MEMBER"/>
    <property type="match status" value="1"/>
</dbReference>
<dbReference type="EMBL" id="CP033459">
    <property type="protein sequence ID" value="QFQ13138.1"/>
    <property type="molecule type" value="Genomic_DNA"/>
</dbReference>
<evidence type="ECO:0000256" key="2">
    <source>
        <dbReference type="ARBA" id="ARBA00022741"/>
    </source>
</evidence>
<keyword evidence="7" id="KW-0413">Isomerase</keyword>
<evidence type="ECO:0000256" key="9">
    <source>
        <dbReference type="ARBA" id="ARBA00034808"/>
    </source>
</evidence>
<dbReference type="KEGG" id="alq:C7Y71_009000"/>
<dbReference type="SUPFAM" id="SSF53098">
    <property type="entry name" value="Ribonuclease H-like"/>
    <property type="match status" value="1"/>
</dbReference>
<evidence type="ECO:0000256" key="10">
    <source>
        <dbReference type="ARBA" id="ARBA00034923"/>
    </source>
</evidence>
<keyword evidence="5 12" id="KW-0067">ATP-binding</keyword>
<dbReference type="PROSITE" id="PS51198">
    <property type="entry name" value="UVRD_HELICASE_ATP_BIND"/>
    <property type="match status" value="1"/>
</dbReference>
<comment type="catalytic activity">
    <reaction evidence="8">
        <text>Couples ATP hydrolysis with the unwinding of duplex DNA by translocating in the 3'-5' direction.</text>
        <dbReference type="EC" id="5.6.2.4"/>
    </reaction>
</comment>
<dbReference type="OrthoDB" id="9809039at2"/>
<dbReference type="GO" id="GO:0004527">
    <property type="term" value="F:exonuclease activity"/>
    <property type="evidence" value="ECO:0007669"/>
    <property type="project" value="UniProtKB-ARBA"/>
</dbReference>
<evidence type="ECO:0000256" key="1">
    <source>
        <dbReference type="ARBA" id="ARBA00009922"/>
    </source>
</evidence>
<comment type="similarity">
    <text evidence="1">Belongs to the helicase family. UvrD subfamily.</text>
</comment>
<keyword evidence="3 12" id="KW-0378">Hydrolase</keyword>
<dbReference type="InterPro" id="IPR013986">
    <property type="entry name" value="DExx_box_DNA_helicase_dom_sf"/>
</dbReference>
<dbReference type="GO" id="GO:0005524">
    <property type="term" value="F:ATP binding"/>
    <property type="evidence" value="ECO:0007669"/>
    <property type="project" value="UniProtKB-UniRule"/>
</dbReference>
<evidence type="ECO:0000256" key="7">
    <source>
        <dbReference type="ARBA" id="ARBA00023235"/>
    </source>
</evidence>
<dbReference type="Proteomes" id="UP000249375">
    <property type="component" value="Chromosome"/>
</dbReference>
<evidence type="ECO:0000259" key="13">
    <source>
        <dbReference type="PROSITE" id="PS51198"/>
    </source>
</evidence>
<dbReference type="CDD" id="cd17932">
    <property type="entry name" value="DEXQc_UvrD"/>
    <property type="match status" value="1"/>
</dbReference>
<dbReference type="RefSeq" id="WP_111898186.1">
    <property type="nucleotide sequence ID" value="NZ_CP033459.1"/>
</dbReference>
<evidence type="ECO:0000256" key="3">
    <source>
        <dbReference type="ARBA" id="ARBA00022801"/>
    </source>
</evidence>
<keyword evidence="6" id="KW-0238">DNA-binding</keyword>
<evidence type="ECO:0000256" key="4">
    <source>
        <dbReference type="ARBA" id="ARBA00022806"/>
    </source>
</evidence>
<dbReference type="InterPro" id="IPR013520">
    <property type="entry name" value="Ribonucl_H"/>
</dbReference>
<dbReference type="Gene3D" id="3.30.420.10">
    <property type="entry name" value="Ribonuclease H-like superfamily/Ribonuclease H"/>
    <property type="match status" value="1"/>
</dbReference>
<keyword evidence="4 12" id="KW-0347">Helicase</keyword>
<dbReference type="SMART" id="SM00479">
    <property type="entry name" value="EXOIII"/>
    <property type="match status" value="1"/>
</dbReference>
<evidence type="ECO:0000313" key="15">
    <source>
        <dbReference type="Proteomes" id="UP000249375"/>
    </source>
</evidence>
<dbReference type="Gene3D" id="1.10.10.160">
    <property type="match status" value="1"/>
</dbReference>
<sequence>MGKLYDNKQRAAINASNGHYLVLAPPGCGKTDILTERIVRAHSDGVAYEDMLCLTFTNRASRGMKNRITQRLGEDASQIYVGNVHRFCSNFLFSNALIPENTSIIDETDQADILMTLDNNYFSKDGKVPDKNAITEVCNLSAYIAQRRLGQPQHAIFAETEMEQFFKMTEGIGFDAGKVPTAFPKVKYALQYINYKRERFILDFDDILITAYEHLRNDPHEQFRRFPWLQVDEVQDLNPLQMAIVDELTEISGNFTAMYLGDEQQAIFSFLGAKMSLLRQLKERCKGNILHLERNYRSPKYLLDVFNTYAEKELGVDPVLLPTTDNDTPKGKYDLLLARSETSEQERERITSMVKFYNKFPDERLAILVPTNAMADAISNKLTENGYDNFKISGTDLFKTKAYKTLSSFFSVLNNEFCGMAWVRLLYGIGAVESQNLGRRFVLALQRLMMTPFDIIEGQSYVERFNKIYETQEMVFFDTETTGLNVLEDDIVQIAAFKVRHGRKVEGSDFNILLHTSREIPKMLGNIVNPLEKEYAANKHYDRREGLQMFLDYIGYAPLLGHNVLYDYHILQSNVRRELGKEVVYDVYDSLKLIRCIRPNLRCYKLEYLISELGLEGKNSHLANEDVEATRHLVDYCYNASRDIVAQQRKFIQHEEVQRIAGSLGRLKTLFGEEKALLSVPLWKTGRHIAHELKRVYDLMNGMKLIEPMGGKFSIFLKYAESEWTANSQNETLGDQISAHINDMTASLSEGDLINSEGLVKERIFVMTVHKGKGLEFENVILLNAVDGSYPFFTVKKILQNRNSHSPEEVNKAMRERKEDARKFYVAISRAKKRLCISYSVRNNNNFSQERTPFLRHILPYFLNRK</sequence>
<dbReference type="GO" id="GO:0043138">
    <property type="term" value="F:3'-5' DNA helicase activity"/>
    <property type="evidence" value="ECO:0007669"/>
    <property type="project" value="UniProtKB-EC"/>
</dbReference>
<evidence type="ECO:0000256" key="11">
    <source>
        <dbReference type="ARBA" id="ARBA00048988"/>
    </source>
</evidence>
<dbReference type="AlphaFoldDB" id="A0A5P8E868"/>
<protein>
    <recommendedName>
        <fullName evidence="9">DNA 3'-5' helicase</fullName>
        <ecNumber evidence="9">5.6.2.4</ecNumber>
    </recommendedName>
    <alternativeName>
        <fullName evidence="10">DNA 3'-5' helicase II</fullName>
    </alternativeName>
</protein>
<dbReference type="GO" id="GO:0000725">
    <property type="term" value="P:recombinational repair"/>
    <property type="evidence" value="ECO:0007669"/>
    <property type="project" value="TreeGrafter"/>
</dbReference>
<dbReference type="CDD" id="cd06127">
    <property type="entry name" value="DEDDh"/>
    <property type="match status" value="1"/>
</dbReference>